<dbReference type="Proteomes" id="UP000053732">
    <property type="component" value="Unassembled WGS sequence"/>
</dbReference>
<dbReference type="SUPFAM" id="SSF52540">
    <property type="entry name" value="P-loop containing nucleoside triphosphate hydrolases"/>
    <property type="match status" value="1"/>
</dbReference>
<dbReference type="AlphaFoldDB" id="A0A0G4PG57"/>
<dbReference type="PANTHER" id="PTHR48419">
    <property type="entry name" value="SULFOTRANSFERASE DOMAIN-CONTAINING PROTEIN"/>
    <property type="match status" value="1"/>
</dbReference>
<reference evidence="1 2" key="1">
    <citation type="journal article" date="2014" name="Nat. Commun.">
        <title>Multiple recent horizontal transfers of a large genomic region in cheese making fungi.</title>
        <authorList>
            <person name="Cheeseman K."/>
            <person name="Ropars J."/>
            <person name="Renault P."/>
            <person name="Dupont J."/>
            <person name="Gouzy J."/>
            <person name="Branca A."/>
            <person name="Abraham A.L."/>
            <person name="Ceppi M."/>
            <person name="Conseiller E."/>
            <person name="Debuchy R."/>
            <person name="Malagnac F."/>
            <person name="Goarin A."/>
            <person name="Silar P."/>
            <person name="Lacoste S."/>
            <person name="Sallet E."/>
            <person name="Bensimon A."/>
            <person name="Giraud T."/>
            <person name="Brygoo Y."/>
        </authorList>
    </citation>
    <scope>NUCLEOTIDE SEQUENCE [LARGE SCALE GENOMIC DNA]</scope>
    <source>
        <strain evidence="2">FM 013</strain>
    </source>
</reference>
<name>A0A0G4PG57_PENC3</name>
<accession>A0A0G4PG57</accession>
<dbReference type="PANTHER" id="PTHR48419:SF1">
    <property type="entry name" value="SULFOTRANSFERASE DOMAIN-CONTAINING PROTEIN"/>
    <property type="match status" value="1"/>
</dbReference>
<proteinExistence type="predicted"/>
<sequence>MTITTIAPKNNDQPHRVLLVSIPRTASNLLLKILNIQNQPNVLTSQKSGYFFYDAFMKARMVGGSHKPLDQWTTDEKREIKAAIQQCFNNLEDYSTRADAEKKIMFAKEHAFWFVNPGFFTSGVDGAPTPGPEQLKEFHASIPKRYGSSQTFSANNKTFMSDEYLRTWQLAFIIRHPALVYPSLYRAMQKMSKVGIIDEDGIKGVSVTNMTMEWTRKLFDWCLEQPDESVTPLVIDANDVIHNPGAVVKFCEKAGMDTASMQFEWNDSKKISENWMTGVNTATPGEVDRAKIAAGIMLSTLEESTGVVKNKAPVSVDIDAEVAKWRVEFGDEIAELLEKSTRDSMPNYEYLKANRVTV</sequence>
<evidence type="ECO:0000313" key="1">
    <source>
        <dbReference type="EMBL" id="CRL25245.1"/>
    </source>
</evidence>
<dbReference type="EMBL" id="HG793147">
    <property type="protein sequence ID" value="CRL25245.1"/>
    <property type="molecule type" value="Genomic_DNA"/>
</dbReference>
<dbReference type="InterPro" id="IPR053226">
    <property type="entry name" value="Pyrrolopyrazine_biosynth_F"/>
</dbReference>
<dbReference type="STRING" id="1429867.A0A0G4PG57"/>
<keyword evidence="2" id="KW-1185">Reference proteome</keyword>
<dbReference type="InterPro" id="IPR027417">
    <property type="entry name" value="P-loop_NTPase"/>
</dbReference>
<gene>
    <name evidence="1" type="ORF">PCAMFM013_S014g000141</name>
</gene>
<protein>
    <submittedName>
        <fullName evidence="1">Str. FM013</fullName>
    </submittedName>
</protein>
<organism evidence="1 2">
    <name type="scientific">Penicillium camemberti (strain FM 013)</name>
    <dbReference type="NCBI Taxonomy" id="1429867"/>
    <lineage>
        <taxon>Eukaryota</taxon>
        <taxon>Fungi</taxon>
        <taxon>Dikarya</taxon>
        <taxon>Ascomycota</taxon>
        <taxon>Pezizomycotina</taxon>
        <taxon>Eurotiomycetes</taxon>
        <taxon>Eurotiomycetidae</taxon>
        <taxon>Eurotiales</taxon>
        <taxon>Aspergillaceae</taxon>
        <taxon>Penicillium</taxon>
    </lineage>
</organism>
<dbReference type="Gene3D" id="3.40.50.300">
    <property type="entry name" value="P-loop containing nucleotide triphosphate hydrolases"/>
    <property type="match status" value="1"/>
</dbReference>
<evidence type="ECO:0000313" key="2">
    <source>
        <dbReference type="Proteomes" id="UP000053732"/>
    </source>
</evidence>